<keyword evidence="2 5" id="KW-0812">Transmembrane</keyword>
<feature type="transmembrane region" description="Helical" evidence="5">
    <location>
        <begin position="49"/>
        <end position="67"/>
    </location>
</feature>
<accession>A0AA88AJH8</accession>
<evidence type="ECO:0000256" key="1">
    <source>
        <dbReference type="ARBA" id="ARBA00004194"/>
    </source>
</evidence>
<dbReference type="GO" id="GO:0045492">
    <property type="term" value="P:xylan biosynthetic process"/>
    <property type="evidence" value="ECO:0007669"/>
    <property type="project" value="InterPro"/>
</dbReference>
<evidence type="ECO:0000256" key="4">
    <source>
        <dbReference type="ARBA" id="ARBA00023136"/>
    </source>
</evidence>
<evidence type="ECO:0000256" key="2">
    <source>
        <dbReference type="ARBA" id="ARBA00022692"/>
    </source>
</evidence>
<dbReference type="NCBIfam" id="TIGR01627">
    <property type="entry name" value="A_thal_3515"/>
    <property type="match status" value="1"/>
</dbReference>
<evidence type="ECO:0000256" key="3">
    <source>
        <dbReference type="ARBA" id="ARBA00022989"/>
    </source>
</evidence>
<organism evidence="6 7">
    <name type="scientific">Ficus carica</name>
    <name type="common">Common fig</name>
    <dbReference type="NCBI Taxonomy" id="3494"/>
    <lineage>
        <taxon>Eukaryota</taxon>
        <taxon>Viridiplantae</taxon>
        <taxon>Streptophyta</taxon>
        <taxon>Embryophyta</taxon>
        <taxon>Tracheophyta</taxon>
        <taxon>Spermatophyta</taxon>
        <taxon>Magnoliopsida</taxon>
        <taxon>eudicotyledons</taxon>
        <taxon>Gunneridae</taxon>
        <taxon>Pentapetalae</taxon>
        <taxon>rosids</taxon>
        <taxon>fabids</taxon>
        <taxon>Rosales</taxon>
        <taxon>Moraceae</taxon>
        <taxon>Ficeae</taxon>
        <taxon>Ficus</taxon>
    </lineage>
</organism>
<dbReference type="InterPro" id="IPR006514">
    <property type="entry name" value="IRX15/GXM/AGM"/>
</dbReference>
<dbReference type="PANTHER" id="PTHR31444">
    <property type="entry name" value="OS11G0490100 PROTEIN"/>
    <property type="match status" value="1"/>
</dbReference>
<evidence type="ECO:0000256" key="5">
    <source>
        <dbReference type="SAM" id="Phobius"/>
    </source>
</evidence>
<comment type="caution">
    <text evidence="6">The sequence shown here is derived from an EMBL/GenBank/DDBJ whole genome shotgun (WGS) entry which is preliminary data.</text>
</comment>
<evidence type="ECO:0000313" key="6">
    <source>
        <dbReference type="EMBL" id="GMN56624.1"/>
    </source>
</evidence>
<name>A0AA88AJH8_FICCA</name>
<proteinExistence type="predicted"/>
<dbReference type="GO" id="GO:0000139">
    <property type="term" value="C:Golgi membrane"/>
    <property type="evidence" value="ECO:0007669"/>
    <property type="project" value="UniProtKB-SubCell"/>
</dbReference>
<comment type="subcellular location">
    <subcellularLocation>
        <location evidence="1">Golgi apparatus membrane</location>
        <topology evidence="1">Single-pass membrane protein</topology>
    </subcellularLocation>
</comment>
<dbReference type="Proteomes" id="UP001187192">
    <property type="component" value="Unassembled WGS sequence"/>
</dbReference>
<dbReference type="EMBL" id="BTGU01000064">
    <property type="protein sequence ID" value="GMN56624.1"/>
    <property type="molecule type" value="Genomic_DNA"/>
</dbReference>
<dbReference type="AlphaFoldDB" id="A0AA88AJH8"/>
<protein>
    <recommendedName>
        <fullName evidence="8">Polysaccharide biosynthesis domain-containing protein</fullName>
    </recommendedName>
</protein>
<evidence type="ECO:0000313" key="7">
    <source>
        <dbReference type="Proteomes" id="UP001187192"/>
    </source>
</evidence>
<keyword evidence="4 5" id="KW-0472">Membrane</keyword>
<gene>
    <name evidence="6" type="ORF">TIFTF001_025738</name>
</gene>
<sequence length="324" mass="36385">MPPEVPYCRALVTPLVRSSSSISPEAKLHILSSQKYYQRTKKMNYTKKRIIPILVMILAIVSILRLLRITVTSYSSSPPLPAFPPPLQETCSSPSPACPQVPSHESDSKIKFLRNFPNATVLTEKEFQLLFNLVIQKAPCNLLIFGLEPEYLFLSSINAGGTTVFLENDPEKLNTTKPKFNTTRIYKVEYKAPANEAYKLLKHARKNPACAASSGELQASKCRLALRNLPQEVYELTWDVVVVDGPRGNAPEAPGRMAAIYTAAVIARNGNTTDVVVHDVDRMIEKWFSWEFLCDENLPSRLDSPHEYTTTRIFLTHNTFDTIA</sequence>
<reference evidence="6" key="1">
    <citation type="submission" date="2023-07" db="EMBL/GenBank/DDBJ databases">
        <title>draft genome sequence of fig (Ficus carica).</title>
        <authorList>
            <person name="Takahashi T."/>
            <person name="Nishimura K."/>
        </authorList>
    </citation>
    <scope>NUCLEOTIDE SEQUENCE</scope>
</reference>
<evidence type="ECO:0008006" key="8">
    <source>
        <dbReference type="Google" id="ProtNLM"/>
    </source>
</evidence>
<dbReference type="Pfam" id="PF21729">
    <property type="entry name" value="IRX15_IRX15L_GXM"/>
    <property type="match status" value="1"/>
</dbReference>
<keyword evidence="3 5" id="KW-1133">Transmembrane helix</keyword>
<keyword evidence="7" id="KW-1185">Reference proteome</keyword>